<sequence length="101" mass="11052">MKCEGREEPIEVASRDCSTHAHSRRHEKGYCGSKLPKLVFRISALPRLCSSVIRKRASEQVVGAMFGVGVGRPGGAKTCRKSLCGFRRTLGFVLSSGRKET</sequence>
<evidence type="ECO:0000313" key="1">
    <source>
        <dbReference type="EMBL" id="KAK7491258.1"/>
    </source>
</evidence>
<comment type="caution">
    <text evidence="1">The sequence shown here is derived from an EMBL/GenBank/DDBJ whole genome shotgun (WGS) entry which is preliminary data.</text>
</comment>
<accession>A0ABD0KVF6</accession>
<dbReference type="Proteomes" id="UP001519460">
    <property type="component" value="Unassembled WGS sequence"/>
</dbReference>
<reference evidence="1 2" key="1">
    <citation type="journal article" date="2023" name="Sci. Data">
        <title>Genome assembly of the Korean intertidal mud-creeper Batillaria attramentaria.</title>
        <authorList>
            <person name="Patra A.K."/>
            <person name="Ho P.T."/>
            <person name="Jun S."/>
            <person name="Lee S.J."/>
            <person name="Kim Y."/>
            <person name="Won Y.J."/>
        </authorList>
    </citation>
    <scope>NUCLEOTIDE SEQUENCE [LARGE SCALE GENOMIC DNA]</scope>
    <source>
        <strain evidence="1">Wonlab-2016</strain>
    </source>
</reference>
<keyword evidence="2" id="KW-1185">Reference proteome</keyword>
<proteinExistence type="predicted"/>
<gene>
    <name evidence="1" type="ORF">BaRGS_00017529</name>
</gene>
<name>A0ABD0KVF6_9CAEN</name>
<protein>
    <submittedName>
        <fullName evidence="1">Uncharacterized protein</fullName>
    </submittedName>
</protein>
<dbReference type="AlphaFoldDB" id="A0ABD0KVF6"/>
<organism evidence="1 2">
    <name type="scientific">Batillaria attramentaria</name>
    <dbReference type="NCBI Taxonomy" id="370345"/>
    <lineage>
        <taxon>Eukaryota</taxon>
        <taxon>Metazoa</taxon>
        <taxon>Spiralia</taxon>
        <taxon>Lophotrochozoa</taxon>
        <taxon>Mollusca</taxon>
        <taxon>Gastropoda</taxon>
        <taxon>Caenogastropoda</taxon>
        <taxon>Sorbeoconcha</taxon>
        <taxon>Cerithioidea</taxon>
        <taxon>Batillariidae</taxon>
        <taxon>Batillaria</taxon>
    </lineage>
</organism>
<dbReference type="EMBL" id="JACVVK020000117">
    <property type="protein sequence ID" value="KAK7491258.1"/>
    <property type="molecule type" value="Genomic_DNA"/>
</dbReference>
<evidence type="ECO:0000313" key="2">
    <source>
        <dbReference type="Proteomes" id="UP001519460"/>
    </source>
</evidence>